<evidence type="ECO:0000256" key="2">
    <source>
        <dbReference type="ARBA" id="ARBA00022670"/>
    </source>
</evidence>
<reference evidence="8 9" key="1">
    <citation type="submission" date="2009-01" db="EMBL/GenBank/DDBJ databases">
        <title>Complete sequence of Clostridium cellulolyticum H10.</title>
        <authorList>
            <consortium name="US DOE Joint Genome Institute"/>
            <person name="Lucas S."/>
            <person name="Copeland A."/>
            <person name="Lapidus A."/>
            <person name="Glavina del Rio T."/>
            <person name="Dalin E."/>
            <person name="Tice H."/>
            <person name="Bruce D."/>
            <person name="Goodwin L."/>
            <person name="Pitluck S."/>
            <person name="Chertkov O."/>
            <person name="Saunders E."/>
            <person name="Brettin T."/>
            <person name="Detter J.C."/>
            <person name="Han C."/>
            <person name="Larimer F."/>
            <person name="Land M."/>
            <person name="Hauser L."/>
            <person name="Kyrpides N."/>
            <person name="Ivanova N."/>
            <person name="Zhou J."/>
            <person name="Richardson P."/>
        </authorList>
    </citation>
    <scope>NUCLEOTIDE SEQUENCE [LARGE SCALE GENOMIC DNA]</scope>
    <source>
        <strain evidence="9">ATCC 35319 / DSM 5812 / JCM 6584 / H10</strain>
    </source>
</reference>
<keyword evidence="4 5" id="KW-0720">Serine protease</keyword>
<protein>
    <submittedName>
        <fullName evidence="8">Carboxyl-terminal protease</fullName>
    </submittedName>
</protein>
<keyword evidence="6" id="KW-0812">Transmembrane</keyword>
<dbReference type="SUPFAM" id="SSF52096">
    <property type="entry name" value="ClpP/crotonase"/>
    <property type="match status" value="1"/>
</dbReference>
<comment type="similarity">
    <text evidence="1 5">Belongs to the peptidase S41A family.</text>
</comment>
<gene>
    <name evidence="8" type="ordered locus">Ccel_2904</name>
</gene>
<feature type="transmembrane region" description="Helical" evidence="6">
    <location>
        <begin position="12"/>
        <end position="37"/>
    </location>
</feature>
<feature type="domain" description="PDZ" evidence="7">
    <location>
        <begin position="106"/>
        <end position="189"/>
    </location>
</feature>
<keyword evidence="9" id="KW-1185">Reference proteome</keyword>
<dbReference type="GO" id="GO:0008236">
    <property type="term" value="F:serine-type peptidase activity"/>
    <property type="evidence" value="ECO:0007669"/>
    <property type="project" value="UniProtKB-KW"/>
</dbReference>
<dbReference type="PANTHER" id="PTHR32060">
    <property type="entry name" value="TAIL-SPECIFIC PROTEASE"/>
    <property type="match status" value="1"/>
</dbReference>
<dbReference type="Gene3D" id="2.30.42.10">
    <property type="match status" value="1"/>
</dbReference>
<keyword evidence="3 5" id="KW-0378">Hydrolase</keyword>
<dbReference type="InterPro" id="IPR001478">
    <property type="entry name" value="PDZ"/>
</dbReference>
<dbReference type="AlphaFoldDB" id="B8I898"/>
<dbReference type="RefSeq" id="WP_015926265.1">
    <property type="nucleotide sequence ID" value="NC_011898.1"/>
</dbReference>
<dbReference type="NCBIfam" id="TIGR00225">
    <property type="entry name" value="prc"/>
    <property type="match status" value="1"/>
</dbReference>
<dbReference type="InterPro" id="IPR005151">
    <property type="entry name" value="Tail-specific_protease"/>
</dbReference>
<dbReference type="Gene3D" id="3.30.750.44">
    <property type="match status" value="1"/>
</dbReference>
<dbReference type="KEGG" id="cce:Ccel_2904"/>
<dbReference type="STRING" id="394503.Ccel_2904"/>
<sequence length="415" mass="45922">MLNMKDQETKRLFSVITMTAVVCFTISILVYGGLMYFNGSYSLIFNKNSVDRETIQKFNEARSILQKAYYENVDTNKLVEGAISGMTESLNDPYTVYYNKQQMKWFTGLQNNTENEYVGVGLPIMLDKNGIVTVLEPYDNSPAKIAGIKQGDKILKIDGKDITGIKDETLVASMIKGPENTETVLTILRESDNSTIDIPVMRKKIKALVNIRSEMLDGNIAYIKLKMFDKNISKNFISQLNKLVKQGAKGLIIDVRDNPGGLYDEVVTLADRLLPKGTIVFTKDKNGKKSVQSSDENELNMPIAVITNGNSASASEILAGAVKDFKKGTLIGTKTFGKGLVQTTYSFKDGTGLKVTIARYYTPSGVCIQGQGIKPEIEVKLPEKYKDIDVAAIPKEDDLQLQKGIEVISKKIISD</sequence>
<name>B8I898_RUMCH</name>
<evidence type="ECO:0000256" key="4">
    <source>
        <dbReference type="ARBA" id="ARBA00022825"/>
    </source>
</evidence>
<dbReference type="SUPFAM" id="SSF50156">
    <property type="entry name" value="PDZ domain-like"/>
    <property type="match status" value="1"/>
</dbReference>
<dbReference type="InterPro" id="IPR036034">
    <property type="entry name" value="PDZ_sf"/>
</dbReference>
<dbReference type="HOGENOM" id="CLU_017295_3_2_9"/>
<evidence type="ECO:0000259" key="7">
    <source>
        <dbReference type="PROSITE" id="PS50106"/>
    </source>
</evidence>
<dbReference type="GO" id="GO:0004175">
    <property type="term" value="F:endopeptidase activity"/>
    <property type="evidence" value="ECO:0007669"/>
    <property type="project" value="TreeGrafter"/>
</dbReference>
<dbReference type="PANTHER" id="PTHR32060:SF30">
    <property type="entry name" value="CARBOXY-TERMINAL PROCESSING PROTEASE CTPA"/>
    <property type="match status" value="1"/>
</dbReference>
<dbReference type="Pfam" id="PF22694">
    <property type="entry name" value="CtpB_N-like"/>
    <property type="match status" value="1"/>
</dbReference>
<dbReference type="Pfam" id="PF17820">
    <property type="entry name" value="PDZ_6"/>
    <property type="match status" value="1"/>
</dbReference>
<keyword evidence="2 5" id="KW-0645">Protease</keyword>
<dbReference type="Pfam" id="PF03572">
    <property type="entry name" value="Peptidase_S41"/>
    <property type="match status" value="1"/>
</dbReference>
<evidence type="ECO:0000256" key="5">
    <source>
        <dbReference type="RuleBase" id="RU004404"/>
    </source>
</evidence>
<keyword evidence="6" id="KW-0472">Membrane</keyword>
<dbReference type="InterPro" id="IPR055210">
    <property type="entry name" value="CtpA/B_N"/>
</dbReference>
<dbReference type="InterPro" id="IPR029045">
    <property type="entry name" value="ClpP/crotonase-like_dom_sf"/>
</dbReference>
<dbReference type="PROSITE" id="PS50106">
    <property type="entry name" value="PDZ"/>
    <property type="match status" value="1"/>
</dbReference>
<dbReference type="GO" id="GO:0006508">
    <property type="term" value="P:proteolysis"/>
    <property type="evidence" value="ECO:0007669"/>
    <property type="project" value="UniProtKB-KW"/>
</dbReference>
<evidence type="ECO:0000313" key="9">
    <source>
        <dbReference type="Proteomes" id="UP000001349"/>
    </source>
</evidence>
<evidence type="ECO:0000256" key="3">
    <source>
        <dbReference type="ARBA" id="ARBA00022801"/>
    </source>
</evidence>
<dbReference type="eggNOG" id="COG0793">
    <property type="taxonomic scope" value="Bacteria"/>
</dbReference>
<dbReference type="InterPro" id="IPR004447">
    <property type="entry name" value="Peptidase_S41A"/>
</dbReference>
<dbReference type="GO" id="GO:0007165">
    <property type="term" value="P:signal transduction"/>
    <property type="evidence" value="ECO:0007669"/>
    <property type="project" value="TreeGrafter"/>
</dbReference>
<keyword evidence="6" id="KW-1133">Transmembrane helix</keyword>
<dbReference type="GO" id="GO:0030288">
    <property type="term" value="C:outer membrane-bounded periplasmic space"/>
    <property type="evidence" value="ECO:0007669"/>
    <property type="project" value="TreeGrafter"/>
</dbReference>
<dbReference type="InterPro" id="IPR041489">
    <property type="entry name" value="PDZ_6"/>
</dbReference>
<accession>B8I898</accession>
<dbReference type="Proteomes" id="UP000001349">
    <property type="component" value="Chromosome"/>
</dbReference>
<dbReference type="CDD" id="cd07560">
    <property type="entry name" value="Peptidase_S41_CPP"/>
    <property type="match status" value="1"/>
</dbReference>
<proteinExistence type="inferred from homology"/>
<evidence type="ECO:0000313" key="8">
    <source>
        <dbReference type="EMBL" id="ACL77198.1"/>
    </source>
</evidence>
<dbReference type="Gene3D" id="3.90.226.10">
    <property type="entry name" value="2-enoyl-CoA Hydratase, Chain A, domain 1"/>
    <property type="match status" value="1"/>
</dbReference>
<dbReference type="CDD" id="cd06782">
    <property type="entry name" value="cpPDZ_CPP-like"/>
    <property type="match status" value="1"/>
</dbReference>
<organism evidence="8 9">
    <name type="scientific">Ruminiclostridium cellulolyticum (strain ATCC 35319 / DSM 5812 / JCM 6584 / H10)</name>
    <name type="common">Clostridium cellulolyticum</name>
    <dbReference type="NCBI Taxonomy" id="394503"/>
    <lineage>
        <taxon>Bacteria</taxon>
        <taxon>Bacillati</taxon>
        <taxon>Bacillota</taxon>
        <taxon>Clostridia</taxon>
        <taxon>Eubacteriales</taxon>
        <taxon>Oscillospiraceae</taxon>
        <taxon>Ruminiclostridium</taxon>
    </lineage>
</organism>
<dbReference type="SMART" id="SM00228">
    <property type="entry name" value="PDZ"/>
    <property type="match status" value="1"/>
</dbReference>
<dbReference type="OrthoDB" id="9812068at2"/>
<evidence type="ECO:0000256" key="1">
    <source>
        <dbReference type="ARBA" id="ARBA00009179"/>
    </source>
</evidence>
<evidence type="ECO:0000256" key="6">
    <source>
        <dbReference type="SAM" id="Phobius"/>
    </source>
</evidence>
<dbReference type="EMBL" id="CP001348">
    <property type="protein sequence ID" value="ACL77198.1"/>
    <property type="molecule type" value="Genomic_DNA"/>
</dbReference>
<dbReference type="MEROPS" id="S41.004"/>
<dbReference type="SMART" id="SM00245">
    <property type="entry name" value="TSPc"/>
    <property type="match status" value="1"/>
</dbReference>